<dbReference type="Proteomes" id="UP001497457">
    <property type="component" value="Chromosome 23rd"/>
</dbReference>
<organism evidence="2 3">
    <name type="scientific">Urochloa decumbens</name>
    <dbReference type="NCBI Taxonomy" id="240449"/>
    <lineage>
        <taxon>Eukaryota</taxon>
        <taxon>Viridiplantae</taxon>
        <taxon>Streptophyta</taxon>
        <taxon>Embryophyta</taxon>
        <taxon>Tracheophyta</taxon>
        <taxon>Spermatophyta</taxon>
        <taxon>Magnoliopsida</taxon>
        <taxon>Liliopsida</taxon>
        <taxon>Poales</taxon>
        <taxon>Poaceae</taxon>
        <taxon>PACMAD clade</taxon>
        <taxon>Panicoideae</taxon>
        <taxon>Panicodae</taxon>
        <taxon>Paniceae</taxon>
        <taxon>Melinidinae</taxon>
        <taxon>Urochloa</taxon>
    </lineage>
</organism>
<evidence type="ECO:0000313" key="3">
    <source>
        <dbReference type="Proteomes" id="UP001497457"/>
    </source>
</evidence>
<evidence type="ECO:0000313" key="2">
    <source>
        <dbReference type="EMBL" id="CAL4987534.1"/>
    </source>
</evidence>
<gene>
    <name evidence="2" type="ORF">URODEC1_LOCUS58851</name>
</gene>
<name>A0ABC9AZK0_9POAL</name>
<dbReference type="EMBL" id="OZ075133">
    <property type="protein sequence ID" value="CAL4987534.1"/>
    <property type="molecule type" value="Genomic_DNA"/>
</dbReference>
<dbReference type="AlphaFoldDB" id="A0ABC9AZK0"/>
<feature type="region of interest" description="Disordered" evidence="1">
    <location>
        <begin position="1"/>
        <end position="24"/>
    </location>
</feature>
<accession>A0ABC9AZK0</accession>
<reference evidence="2" key="1">
    <citation type="submission" date="2024-10" db="EMBL/GenBank/DDBJ databases">
        <authorList>
            <person name="Ryan C."/>
        </authorList>
    </citation>
    <scope>NUCLEOTIDE SEQUENCE [LARGE SCALE GENOMIC DNA]</scope>
</reference>
<evidence type="ECO:0000256" key="1">
    <source>
        <dbReference type="SAM" id="MobiDB-lite"/>
    </source>
</evidence>
<keyword evidence="3" id="KW-1185">Reference proteome</keyword>
<proteinExistence type="predicted"/>
<sequence length="148" mass="16317">MEEESLIRGVNWAPDSDDGEESDEVPFVMDESDEVSFVMDSLADNTEVPNSQDFTGVSVLEEEMVDVKDVALTLLQLPSDVSKFDSDRLLKKAADLMLPVLVPLLYGEHDERVNHAATTLLWFSHGQGCGHGREAILVHDEASVPYAV</sequence>
<feature type="compositionally biased region" description="Acidic residues" evidence="1">
    <location>
        <begin position="15"/>
        <end position="24"/>
    </location>
</feature>
<protein>
    <submittedName>
        <fullName evidence="2">Uncharacterized protein</fullName>
    </submittedName>
</protein>